<proteinExistence type="predicted"/>
<dbReference type="InterPro" id="IPR037135">
    <property type="entry name" value="DUF1653-like_dom_sf"/>
</dbReference>
<feature type="domain" description="DUF1653" evidence="1">
    <location>
        <begin position="8"/>
        <end position="72"/>
    </location>
</feature>
<sequence>MREIRLNGIYKHFKGGEYQVIDIALHSETKEEYVIYRPLYGDKKLWIRPLKMFLSEVDKEKYPHVQQKYRFELQE</sequence>
<dbReference type="AlphaFoldDB" id="A0A9E2NZZ1"/>
<dbReference type="EMBL" id="JAHLFV010000220">
    <property type="protein sequence ID" value="MBU3850805.1"/>
    <property type="molecule type" value="Genomic_DNA"/>
</dbReference>
<dbReference type="Pfam" id="PF07866">
    <property type="entry name" value="DUF1653"/>
    <property type="match status" value="1"/>
</dbReference>
<gene>
    <name evidence="2" type="ORF">IAA16_09585</name>
</gene>
<accession>A0A9E2NZZ1</accession>
<evidence type="ECO:0000313" key="2">
    <source>
        <dbReference type="EMBL" id="MBU3850805.1"/>
    </source>
</evidence>
<reference evidence="2" key="1">
    <citation type="journal article" date="2021" name="PeerJ">
        <title>Extensive microbial diversity within the chicken gut microbiome revealed by metagenomics and culture.</title>
        <authorList>
            <person name="Gilroy R."/>
            <person name="Ravi A."/>
            <person name="Getino M."/>
            <person name="Pursley I."/>
            <person name="Horton D.L."/>
            <person name="Alikhan N.F."/>
            <person name="Baker D."/>
            <person name="Gharbi K."/>
            <person name="Hall N."/>
            <person name="Watson M."/>
            <person name="Adriaenssens E.M."/>
            <person name="Foster-Nyarko E."/>
            <person name="Jarju S."/>
            <person name="Secka A."/>
            <person name="Antonio M."/>
            <person name="Oren A."/>
            <person name="Chaudhuri R.R."/>
            <person name="La Ragione R."/>
            <person name="Hildebrand F."/>
            <person name="Pallen M.J."/>
        </authorList>
    </citation>
    <scope>NUCLEOTIDE SEQUENCE</scope>
    <source>
        <strain evidence="2">Gambia15-2214</strain>
    </source>
</reference>
<organism evidence="2 3">
    <name type="scientific">Candidatus Treponema excrementipullorum</name>
    <dbReference type="NCBI Taxonomy" id="2838768"/>
    <lineage>
        <taxon>Bacteria</taxon>
        <taxon>Pseudomonadati</taxon>
        <taxon>Spirochaetota</taxon>
        <taxon>Spirochaetia</taxon>
        <taxon>Spirochaetales</taxon>
        <taxon>Treponemataceae</taxon>
        <taxon>Treponema</taxon>
    </lineage>
</organism>
<dbReference type="Gene3D" id="2.30.30.320">
    <property type="entry name" value="DUF1653-like domain"/>
    <property type="match status" value="1"/>
</dbReference>
<reference evidence="2" key="2">
    <citation type="submission" date="2021-04" db="EMBL/GenBank/DDBJ databases">
        <authorList>
            <person name="Gilroy R."/>
        </authorList>
    </citation>
    <scope>NUCLEOTIDE SEQUENCE</scope>
    <source>
        <strain evidence="2">Gambia15-2214</strain>
    </source>
</reference>
<evidence type="ECO:0000259" key="1">
    <source>
        <dbReference type="Pfam" id="PF07866"/>
    </source>
</evidence>
<comment type="caution">
    <text evidence="2">The sequence shown here is derived from an EMBL/GenBank/DDBJ whole genome shotgun (WGS) entry which is preliminary data.</text>
</comment>
<protein>
    <submittedName>
        <fullName evidence="2">DUF1653 domain-containing protein</fullName>
    </submittedName>
</protein>
<dbReference type="Proteomes" id="UP000823914">
    <property type="component" value="Unassembled WGS sequence"/>
</dbReference>
<evidence type="ECO:0000313" key="3">
    <source>
        <dbReference type="Proteomes" id="UP000823914"/>
    </source>
</evidence>
<name>A0A9E2NZZ1_9SPIR</name>
<dbReference type="InterPro" id="IPR023387">
    <property type="entry name" value="DUF1653-like_dom"/>
</dbReference>